<dbReference type="InterPro" id="IPR026896">
    <property type="entry name" value="CSTF_C"/>
</dbReference>
<dbReference type="PROSITE" id="PS50102">
    <property type="entry name" value="RRM"/>
    <property type="match status" value="1"/>
</dbReference>
<evidence type="ECO:0000256" key="2">
    <source>
        <dbReference type="ARBA" id="ARBA00022884"/>
    </source>
</evidence>
<comment type="subcellular location">
    <subcellularLocation>
        <location evidence="1">Nucleus</location>
    </subcellularLocation>
</comment>
<evidence type="ECO:0000256" key="1">
    <source>
        <dbReference type="ARBA" id="ARBA00004123"/>
    </source>
</evidence>
<dbReference type="Pfam" id="PF14304">
    <property type="entry name" value="CSTF_C"/>
    <property type="match status" value="1"/>
</dbReference>
<sequence length="583" mass="63485">MSIAKDIIQDRSMRSVLLGNFPIDTSENVIKDLLSEYGPILNLRLFNDGSSGYAFCEYGESEMALRATHSLTNYELKGRLLKIDIAASEKSKEQLIRLQESVGGIGHNEILQAADSSEKAPEEISKAVASLPAEQMFELMKQMKLCIENNPQEARNLLLQNPQLAFALLQAQVIMRIVDPEVAVKILNRKIAPLTNMELEPKPEIEPMEQDLPPNSVTNSLELPLADQDMRQFSLMDRDMRVGLIGLSDKDMRQISGDIDWRARNTPLSAAEKRLFDPRYRAPDTRVVSGADSRGIPGADPRGISGTDPRGGIPGIDPRGGIPGIDPRGIPGADLRPMPPEPRMTQGSDPRMVQEADPRMMQNGNPRMMTGADSRLMQSGDPRMIKGADTRIMAGADSRALQGTDTRTMNVVDPRGPRGPVSDPRSMQGADPRVSQGDPRITPDPRAISIGDPRGMHGIDPRAMPNPGAGFGPRPNIDPRNIPATSRVDDPRKLTSSGVPVSARMAANNRTPAVSSAPGLPIAPLRPPAPSVGPPVKIPEDEEKAALIMQVLQLSEEQIAMLPPEQRESIIVLKEQIARSQLS</sequence>
<keyword evidence="2 4" id="KW-0694">RNA-binding</keyword>
<gene>
    <name evidence="7" type="primary">Cstf2</name>
    <name evidence="7" type="ORF">CDAR_321381</name>
</gene>
<organism evidence="7 8">
    <name type="scientific">Caerostris darwini</name>
    <dbReference type="NCBI Taxonomy" id="1538125"/>
    <lineage>
        <taxon>Eukaryota</taxon>
        <taxon>Metazoa</taxon>
        <taxon>Ecdysozoa</taxon>
        <taxon>Arthropoda</taxon>
        <taxon>Chelicerata</taxon>
        <taxon>Arachnida</taxon>
        <taxon>Araneae</taxon>
        <taxon>Araneomorphae</taxon>
        <taxon>Entelegynae</taxon>
        <taxon>Araneoidea</taxon>
        <taxon>Araneidae</taxon>
        <taxon>Caerostris</taxon>
    </lineage>
</organism>
<reference evidence="7 8" key="1">
    <citation type="submission" date="2021-06" db="EMBL/GenBank/DDBJ databases">
        <title>Caerostris darwini draft genome.</title>
        <authorList>
            <person name="Kono N."/>
            <person name="Arakawa K."/>
        </authorList>
    </citation>
    <scope>NUCLEOTIDE SEQUENCE [LARGE SCALE GENOMIC DNA]</scope>
</reference>
<dbReference type="GO" id="GO:0005847">
    <property type="term" value="C:mRNA cleavage and polyadenylation specificity factor complex"/>
    <property type="evidence" value="ECO:0007669"/>
    <property type="project" value="TreeGrafter"/>
</dbReference>
<dbReference type="Pfam" id="PF14327">
    <property type="entry name" value="CSTF2_hinge"/>
    <property type="match status" value="1"/>
</dbReference>
<keyword evidence="3" id="KW-0539">Nucleus</keyword>
<evidence type="ECO:0000313" key="8">
    <source>
        <dbReference type="Proteomes" id="UP001054837"/>
    </source>
</evidence>
<dbReference type="GO" id="GO:0031124">
    <property type="term" value="P:mRNA 3'-end processing"/>
    <property type="evidence" value="ECO:0007669"/>
    <property type="project" value="InterPro"/>
</dbReference>
<keyword evidence="8" id="KW-1185">Reference proteome</keyword>
<evidence type="ECO:0000256" key="4">
    <source>
        <dbReference type="PROSITE-ProRule" id="PRU00176"/>
    </source>
</evidence>
<dbReference type="Gene3D" id="1.10.20.70">
    <property type="entry name" value="Transcription termination and cleavage factor, C-terminal domain"/>
    <property type="match status" value="1"/>
</dbReference>
<dbReference type="PANTHER" id="PTHR45735">
    <property type="entry name" value="CLEAVAGE STIMULATION FACTOR SUBUNIT 2"/>
    <property type="match status" value="1"/>
</dbReference>
<dbReference type="Pfam" id="PF00076">
    <property type="entry name" value="RRM_1"/>
    <property type="match status" value="1"/>
</dbReference>
<dbReference type="InterPro" id="IPR012677">
    <property type="entry name" value="Nucleotide-bd_a/b_plait_sf"/>
</dbReference>
<dbReference type="FunFam" id="1.25.40.630:FF:000001">
    <property type="entry name" value="Cleavage stimulation factor subunit 2"/>
    <property type="match status" value="1"/>
</dbReference>
<dbReference type="InterPro" id="IPR038192">
    <property type="entry name" value="CSTF_C_sf"/>
</dbReference>
<dbReference type="InterPro" id="IPR000504">
    <property type="entry name" value="RRM_dom"/>
</dbReference>
<protein>
    <submittedName>
        <fullName evidence="7">Cleavage stimulation factor subunit 2</fullName>
    </submittedName>
</protein>
<feature type="compositionally biased region" description="Pro residues" evidence="5">
    <location>
        <begin position="524"/>
        <end position="537"/>
    </location>
</feature>
<dbReference type="InterPro" id="IPR035979">
    <property type="entry name" value="RBD_domain_sf"/>
</dbReference>
<dbReference type="FunFam" id="1.10.20.70:FF:000001">
    <property type="entry name" value="Cleavage stimulation factor subunit 2"/>
    <property type="match status" value="1"/>
</dbReference>
<dbReference type="SMART" id="SM00360">
    <property type="entry name" value="RRM"/>
    <property type="match status" value="1"/>
</dbReference>
<dbReference type="Proteomes" id="UP001054837">
    <property type="component" value="Unassembled WGS sequence"/>
</dbReference>
<evidence type="ECO:0000259" key="6">
    <source>
        <dbReference type="PROSITE" id="PS50102"/>
    </source>
</evidence>
<comment type="caution">
    <text evidence="7">The sequence shown here is derived from an EMBL/GenBank/DDBJ whole genome shotgun (WGS) entry which is preliminary data.</text>
</comment>
<dbReference type="Gene3D" id="3.30.70.330">
    <property type="match status" value="1"/>
</dbReference>
<evidence type="ECO:0000313" key="7">
    <source>
        <dbReference type="EMBL" id="GIY51615.1"/>
    </source>
</evidence>
<dbReference type="AlphaFoldDB" id="A0AAV4U1I6"/>
<proteinExistence type="predicted"/>
<accession>A0AAV4U1I6</accession>
<feature type="region of interest" description="Disordered" evidence="5">
    <location>
        <begin position="396"/>
        <end position="538"/>
    </location>
</feature>
<dbReference type="Gene3D" id="1.25.40.630">
    <property type="match status" value="1"/>
</dbReference>
<feature type="region of interest" description="Disordered" evidence="5">
    <location>
        <begin position="286"/>
        <end position="351"/>
    </location>
</feature>
<dbReference type="GO" id="GO:0003729">
    <property type="term" value="F:mRNA binding"/>
    <property type="evidence" value="ECO:0007669"/>
    <property type="project" value="TreeGrafter"/>
</dbReference>
<evidence type="ECO:0000256" key="3">
    <source>
        <dbReference type="ARBA" id="ARBA00023242"/>
    </source>
</evidence>
<feature type="compositionally biased region" description="Low complexity" evidence="5">
    <location>
        <begin position="308"/>
        <end position="332"/>
    </location>
</feature>
<evidence type="ECO:0000256" key="5">
    <source>
        <dbReference type="SAM" id="MobiDB-lite"/>
    </source>
</evidence>
<dbReference type="PANTHER" id="PTHR45735:SF2">
    <property type="entry name" value="CLEAVAGE STIMULATION FACTOR SUBUNIT 2"/>
    <property type="match status" value="1"/>
</dbReference>
<dbReference type="InterPro" id="IPR025742">
    <property type="entry name" value="CSTF2_hinge"/>
</dbReference>
<dbReference type="EMBL" id="BPLQ01010561">
    <property type="protein sequence ID" value="GIY51615.1"/>
    <property type="molecule type" value="Genomic_DNA"/>
</dbReference>
<feature type="domain" description="RRM" evidence="6">
    <location>
        <begin position="14"/>
        <end position="88"/>
    </location>
</feature>
<name>A0AAV4U1I6_9ARAC</name>
<dbReference type="SUPFAM" id="SSF54928">
    <property type="entry name" value="RNA-binding domain, RBD"/>
    <property type="match status" value="1"/>
</dbReference>